<gene>
    <name evidence="1" type="ORF">S01H4_53959</name>
</gene>
<reference evidence="1" key="1">
    <citation type="journal article" date="2014" name="Front. Microbiol.">
        <title>High frequency of phylogenetically diverse reductive dehalogenase-homologous genes in deep subseafloor sedimentary metagenomes.</title>
        <authorList>
            <person name="Kawai M."/>
            <person name="Futagami T."/>
            <person name="Toyoda A."/>
            <person name="Takaki Y."/>
            <person name="Nishi S."/>
            <person name="Hori S."/>
            <person name="Arai W."/>
            <person name="Tsubouchi T."/>
            <person name="Morono Y."/>
            <person name="Uchiyama I."/>
            <person name="Ito T."/>
            <person name="Fujiyama A."/>
            <person name="Inagaki F."/>
            <person name="Takami H."/>
        </authorList>
    </citation>
    <scope>NUCLEOTIDE SEQUENCE</scope>
    <source>
        <strain evidence="1">Expedition CK06-06</strain>
    </source>
</reference>
<proteinExistence type="predicted"/>
<dbReference type="Gene3D" id="3.40.50.150">
    <property type="entry name" value="Vaccinia Virus protein VP39"/>
    <property type="match status" value="1"/>
</dbReference>
<feature type="non-terminal residue" evidence="1">
    <location>
        <position position="1"/>
    </location>
</feature>
<sequence length="240" mass="27426">SIKKQIHLIIDLKLRNIPRLINFYSSYRKYTHLTNAEKLSISDFYPHIADNTPTTPFDAHYFYQGIWAFRKIKESGVKSHVDVGSEIRWVGLLSTITNVILIDIRSFETDLKDLIVKKGDILNMPFKDDSVNSLSCLHVAEHVGLGRYGDKLDPEGTKKACGELSRILAVNGNLYFSVPVGEQKTYFNAHRVHSPRTIIEYFKDLKLIKLSGVTDSGRFMENTDIDVFGEFKLCLWIVLV</sequence>
<comment type="caution">
    <text evidence="1">The sequence shown here is derived from an EMBL/GenBank/DDBJ whole genome shotgun (WGS) entry which is preliminary data.</text>
</comment>
<evidence type="ECO:0008006" key="2">
    <source>
        <dbReference type="Google" id="ProtNLM"/>
    </source>
</evidence>
<dbReference type="InterPro" id="IPR029063">
    <property type="entry name" value="SAM-dependent_MTases_sf"/>
</dbReference>
<organism evidence="1">
    <name type="scientific">marine sediment metagenome</name>
    <dbReference type="NCBI Taxonomy" id="412755"/>
    <lineage>
        <taxon>unclassified sequences</taxon>
        <taxon>metagenomes</taxon>
        <taxon>ecological metagenomes</taxon>
    </lineage>
</organism>
<protein>
    <recommendedName>
        <fullName evidence="2">DUF268 domain-containing protein</fullName>
    </recommendedName>
</protein>
<dbReference type="EMBL" id="BART01031001">
    <property type="protein sequence ID" value="GAH09625.1"/>
    <property type="molecule type" value="Genomic_DNA"/>
</dbReference>
<accession>X1DN05</accession>
<dbReference type="InterPro" id="IPR004951">
    <property type="entry name" value="DUF268_CAE_spp"/>
</dbReference>
<dbReference type="SUPFAM" id="SSF53335">
    <property type="entry name" value="S-adenosyl-L-methionine-dependent methyltransferases"/>
    <property type="match status" value="1"/>
</dbReference>
<evidence type="ECO:0000313" key="1">
    <source>
        <dbReference type="EMBL" id="GAH09625.1"/>
    </source>
</evidence>
<name>X1DN05_9ZZZZ</name>
<dbReference type="Pfam" id="PF03269">
    <property type="entry name" value="DUF268"/>
    <property type="match status" value="1"/>
</dbReference>
<dbReference type="AlphaFoldDB" id="X1DN05"/>